<reference evidence="1 2" key="1">
    <citation type="submission" date="2021-05" db="EMBL/GenBank/DDBJ databases">
        <title>The draft genome of Geobacter chapellei DSM 13688.</title>
        <authorList>
            <person name="Xu Z."/>
            <person name="Masuda Y."/>
            <person name="Itoh H."/>
            <person name="Senoo K."/>
        </authorList>
    </citation>
    <scope>NUCLEOTIDE SEQUENCE [LARGE SCALE GENOMIC DNA]</scope>
    <source>
        <strain evidence="1 2">DSM 13688</strain>
    </source>
</reference>
<sequence>MTPENDKLLRNRYPLIFKANFWGFECGNGWFAILDALCNQLIEPVRQLEEDLKSILGPRSKLPENQAIWSREQRKQSNDAALSELKIALRKARRRAVPVAVQVKEKFGALRFHVKKGDEAQRALIGMAEKLALNTCEACGATSGVQLHEIAGWYSYAGCMLRKRE</sequence>
<accession>A0ABS5U4T8</accession>
<dbReference type="EMBL" id="JAHDYS010000002">
    <property type="protein sequence ID" value="MBT1070684.1"/>
    <property type="molecule type" value="Genomic_DNA"/>
</dbReference>
<protein>
    <submittedName>
        <fullName evidence="1">Uncharacterized protein</fullName>
    </submittedName>
</protein>
<evidence type="ECO:0000313" key="1">
    <source>
        <dbReference type="EMBL" id="MBT1070684.1"/>
    </source>
</evidence>
<comment type="caution">
    <text evidence="1">The sequence shown here is derived from an EMBL/GenBank/DDBJ whole genome shotgun (WGS) entry which is preliminary data.</text>
</comment>
<evidence type="ECO:0000313" key="2">
    <source>
        <dbReference type="Proteomes" id="UP000784128"/>
    </source>
</evidence>
<proteinExistence type="predicted"/>
<gene>
    <name evidence="1" type="ORF">KJB30_02705</name>
</gene>
<organism evidence="1 2">
    <name type="scientific">Pelotalea chapellei</name>
    <dbReference type="NCBI Taxonomy" id="44671"/>
    <lineage>
        <taxon>Bacteria</taxon>
        <taxon>Pseudomonadati</taxon>
        <taxon>Thermodesulfobacteriota</taxon>
        <taxon>Desulfuromonadia</taxon>
        <taxon>Geobacterales</taxon>
        <taxon>Geobacteraceae</taxon>
        <taxon>Pelotalea</taxon>
    </lineage>
</organism>
<dbReference type="Proteomes" id="UP000784128">
    <property type="component" value="Unassembled WGS sequence"/>
</dbReference>
<dbReference type="RefSeq" id="WP_214296398.1">
    <property type="nucleotide sequence ID" value="NZ_JAHDYS010000002.1"/>
</dbReference>
<keyword evidence="2" id="KW-1185">Reference proteome</keyword>
<name>A0ABS5U4T8_9BACT</name>